<dbReference type="AlphaFoldDB" id="A0A4P1K8I2"/>
<gene>
    <name evidence="5" type="ORF">NCTC9239_02210</name>
</gene>
<proteinExistence type="inferred from homology"/>
<dbReference type="PANTHER" id="PTHR45024">
    <property type="entry name" value="DEHYDROGENASES, SHORT CHAIN"/>
    <property type="match status" value="1"/>
</dbReference>
<sequence>MSGVDLSGRVAIVTGAGKGLGRAYALGLAARGAAVVVNNRRHAGESTEETSAWSTAEAIKAAGGRAVANFGSVEAEDSGLVMVRDALDTFGRLDIVVANAAAPQAAGFNKTDLATFRHVFNVGFLGTLNLLHAAWPLFREVGYGRIVTTTSSAGRFGQHGLSAYGASKAAVESLTRTLAAEGARNGILANAVSPYALSQMTEGYMRSDVAERFTPDKVVPLVAWLSSQDCTINGEVIVAGGGRFRRAGPVETPSREGDEGSFAALMSDLATTPGRSFSSSNQAFDTLLVEAGLEPRAPLD</sequence>
<feature type="domain" description="Ketoreductase" evidence="4">
    <location>
        <begin position="9"/>
        <end position="195"/>
    </location>
</feature>
<keyword evidence="2 5" id="KW-0560">Oxidoreductase</keyword>
<evidence type="ECO:0000256" key="3">
    <source>
        <dbReference type="RuleBase" id="RU000363"/>
    </source>
</evidence>
<dbReference type="Gene3D" id="3.40.50.720">
    <property type="entry name" value="NAD(P)-binding Rossmann-like Domain"/>
    <property type="match status" value="1"/>
</dbReference>
<reference evidence="5 6" key="1">
    <citation type="submission" date="2019-04" db="EMBL/GenBank/DDBJ databases">
        <authorList>
            <consortium name="Pathogen Informatics"/>
        </authorList>
    </citation>
    <scope>NUCLEOTIDE SEQUENCE [LARGE SCALE GENOMIC DNA]</scope>
    <source>
        <strain evidence="5 6">NCTC9239</strain>
    </source>
</reference>
<dbReference type="SMART" id="SM00822">
    <property type="entry name" value="PKS_KR"/>
    <property type="match status" value="1"/>
</dbReference>
<dbReference type="PRINTS" id="PR00081">
    <property type="entry name" value="GDHRDH"/>
</dbReference>
<dbReference type="InterPro" id="IPR057326">
    <property type="entry name" value="KR_dom"/>
</dbReference>
<name>A0A4P1K8I2_9CAUL</name>
<dbReference type="EMBL" id="LR588407">
    <property type="protein sequence ID" value="VTO16798.1"/>
    <property type="molecule type" value="Genomic_DNA"/>
</dbReference>
<organism evidence="5 6">
    <name type="scientific">Brevundimonas vancanneytii</name>
    <dbReference type="NCBI Taxonomy" id="1325724"/>
    <lineage>
        <taxon>Bacteria</taxon>
        <taxon>Pseudomonadati</taxon>
        <taxon>Pseudomonadota</taxon>
        <taxon>Alphaproteobacteria</taxon>
        <taxon>Caulobacterales</taxon>
        <taxon>Caulobacteraceae</taxon>
        <taxon>Brevundimonas</taxon>
    </lineage>
</organism>
<dbReference type="InterPro" id="IPR051687">
    <property type="entry name" value="Peroxisomal_Beta-Oxidation"/>
</dbReference>
<dbReference type="EC" id="1.1.1.-" evidence="5"/>
<accession>A0A4P1K8I2</accession>
<evidence type="ECO:0000259" key="4">
    <source>
        <dbReference type="SMART" id="SM00822"/>
    </source>
</evidence>
<dbReference type="RefSeq" id="WP_138141657.1">
    <property type="nucleotide sequence ID" value="NZ_LR588407.1"/>
</dbReference>
<dbReference type="InterPro" id="IPR002347">
    <property type="entry name" value="SDR_fam"/>
</dbReference>
<evidence type="ECO:0000313" key="6">
    <source>
        <dbReference type="Proteomes" id="UP000309952"/>
    </source>
</evidence>
<dbReference type="InterPro" id="IPR020904">
    <property type="entry name" value="Sc_DH/Rdtase_CS"/>
</dbReference>
<evidence type="ECO:0000256" key="2">
    <source>
        <dbReference type="ARBA" id="ARBA00023002"/>
    </source>
</evidence>
<dbReference type="Pfam" id="PF00106">
    <property type="entry name" value="adh_short"/>
    <property type="match status" value="1"/>
</dbReference>
<evidence type="ECO:0000313" key="5">
    <source>
        <dbReference type="EMBL" id="VTO16798.1"/>
    </source>
</evidence>
<dbReference type="PROSITE" id="PS00061">
    <property type="entry name" value="ADH_SHORT"/>
    <property type="match status" value="1"/>
</dbReference>
<evidence type="ECO:0000256" key="1">
    <source>
        <dbReference type="ARBA" id="ARBA00006484"/>
    </source>
</evidence>
<comment type="similarity">
    <text evidence="1 3">Belongs to the short-chain dehydrogenases/reductases (SDR) family.</text>
</comment>
<dbReference type="Proteomes" id="UP000309952">
    <property type="component" value="Chromosome"/>
</dbReference>
<keyword evidence="6" id="KW-1185">Reference proteome</keyword>
<dbReference type="GO" id="GO:0016491">
    <property type="term" value="F:oxidoreductase activity"/>
    <property type="evidence" value="ECO:0007669"/>
    <property type="project" value="UniProtKB-KW"/>
</dbReference>
<dbReference type="KEGG" id="bvy:NCTC9239_02210"/>
<dbReference type="InterPro" id="IPR036291">
    <property type="entry name" value="NAD(P)-bd_dom_sf"/>
</dbReference>
<dbReference type="SUPFAM" id="SSF51735">
    <property type="entry name" value="NAD(P)-binding Rossmann-fold domains"/>
    <property type="match status" value="1"/>
</dbReference>
<dbReference type="PRINTS" id="PR00080">
    <property type="entry name" value="SDRFAMILY"/>
</dbReference>
<dbReference type="PANTHER" id="PTHR45024:SF2">
    <property type="entry name" value="SCP2 DOMAIN-CONTAINING PROTEIN"/>
    <property type="match status" value="1"/>
</dbReference>
<protein>
    <submittedName>
        <fullName evidence="5">Short-chain type dehydrogenase/reductase Rv0148</fullName>
        <ecNumber evidence="5">1.1.1.-</ecNumber>
    </submittedName>
</protein>